<dbReference type="RefSeq" id="WP_088767870.1">
    <property type="nucleotide sequence ID" value="NZ_CP022133.1"/>
</dbReference>
<dbReference type="PANTHER" id="PTHR43033:SF1">
    <property type="entry name" value="TRNA(ILE)-LYSIDINE SYNTHASE-RELATED"/>
    <property type="match status" value="1"/>
</dbReference>
<dbReference type="Pfam" id="PF01171">
    <property type="entry name" value="ATP_bind_3"/>
    <property type="match status" value="1"/>
</dbReference>
<dbReference type="Proteomes" id="UP000197717">
    <property type="component" value="Chromosome"/>
</dbReference>
<gene>
    <name evidence="8 12" type="primary">tilS</name>
    <name evidence="12" type="ORF">CEW91_04630</name>
</gene>
<sequence>MSTDALYERFLKVINRLSLRPGQQIVAALGGGADSQTILDLLMRFRRDNPQYNYLAIHLDHSFHPDSGRWSDVIHEAAKAYGVDTIFELLEVPMKSRVSKEAIGRELRYKRLAELTESNAVLLLGQHKNDQIETFLLQLKRGSGPKGLASMAEIQPWEGERTICRPLLSTSKNEILGYAESNQLTWIEDDTNYDTTIERNFLRHDVIPTLEKRWPHFGMSVIRAARLCAEQQDVMNELLLEKLQVAQQEKSSDCFPLNILEGASAAMQRALLRTWLQTLGKSLPSYEQLEQIRRQSLNVRSDSQLEISCQGYWVRYFQNALWVDDGAPEAIFEVAISKPLTNFGEWGSLRVPESLLAESERLTISCIHPKSKLGKPGRSGRKKLIDWLKERGLAPWLRQRVPVLQSGDNCIWTPVTGWLLTDPENHKPPTLKPSWETSLQWLND</sequence>
<name>A0ABN5ANJ9_9GAMM</name>
<dbReference type="EC" id="6.3.4.19" evidence="8"/>
<feature type="domain" description="tRNA(Ile)-lysidine/2-thiocytidine synthase N-terminal" evidence="9">
    <location>
        <begin position="24"/>
        <end position="204"/>
    </location>
</feature>
<dbReference type="InterPro" id="IPR012796">
    <property type="entry name" value="Lysidine-tRNA-synth_C"/>
</dbReference>
<feature type="domain" description="Lysidine-tRNA(Ile) synthetase C-terminal" evidence="11">
    <location>
        <begin position="373"/>
        <end position="414"/>
    </location>
</feature>
<keyword evidence="13" id="KW-1185">Reference proteome</keyword>
<evidence type="ECO:0000256" key="7">
    <source>
        <dbReference type="ARBA" id="ARBA00048539"/>
    </source>
</evidence>
<evidence type="ECO:0000256" key="1">
    <source>
        <dbReference type="ARBA" id="ARBA00004496"/>
    </source>
</evidence>
<keyword evidence="2 8" id="KW-0963">Cytoplasm</keyword>
<dbReference type="SUPFAM" id="SSF56037">
    <property type="entry name" value="PheT/TilS domain"/>
    <property type="match status" value="1"/>
</dbReference>
<proteinExistence type="inferred from homology"/>
<dbReference type="HAMAP" id="MF_01161">
    <property type="entry name" value="tRNA_Ile_lys_synt"/>
    <property type="match status" value="1"/>
</dbReference>
<evidence type="ECO:0000259" key="9">
    <source>
        <dbReference type="Pfam" id="PF01171"/>
    </source>
</evidence>
<evidence type="ECO:0000259" key="10">
    <source>
        <dbReference type="Pfam" id="PF09179"/>
    </source>
</evidence>
<keyword evidence="3 8" id="KW-0436">Ligase</keyword>
<evidence type="ECO:0000313" key="13">
    <source>
        <dbReference type="Proteomes" id="UP000197717"/>
    </source>
</evidence>
<dbReference type="NCBIfam" id="TIGR02432">
    <property type="entry name" value="lysidine_TilS_N"/>
    <property type="match status" value="1"/>
</dbReference>
<dbReference type="SUPFAM" id="SSF52402">
    <property type="entry name" value="Adenine nucleotide alpha hydrolases-like"/>
    <property type="match status" value="1"/>
</dbReference>
<feature type="domain" description="tRNA(Ile)-lysidine synthase substrate-binding" evidence="10">
    <location>
        <begin position="257"/>
        <end position="322"/>
    </location>
</feature>
<dbReference type="InterPro" id="IPR014729">
    <property type="entry name" value="Rossmann-like_a/b/a_fold"/>
</dbReference>
<dbReference type="Gene3D" id="3.40.50.620">
    <property type="entry name" value="HUPs"/>
    <property type="match status" value="1"/>
</dbReference>
<evidence type="ECO:0000256" key="6">
    <source>
        <dbReference type="ARBA" id="ARBA00022840"/>
    </source>
</evidence>
<keyword evidence="6" id="KW-0067">ATP-binding</keyword>
<dbReference type="InterPro" id="IPR015262">
    <property type="entry name" value="tRNA_Ile_lys_synt_subst-bd"/>
</dbReference>
<comment type="caution">
    <text evidence="8">Lacks conserved residue(s) required for the propagation of feature annotation.</text>
</comment>
<dbReference type="InterPro" id="IPR012094">
    <property type="entry name" value="tRNA_Ile_lys_synt"/>
</dbReference>
<evidence type="ECO:0000256" key="2">
    <source>
        <dbReference type="ARBA" id="ARBA00022490"/>
    </source>
</evidence>
<comment type="function">
    <text evidence="8">Ligates lysine onto the cytidine present at position 34 of the AUA codon-specific tRNA(Ile) that contains the anticodon CAU, in an ATP-dependent manner. Cytidine is converted to lysidine, thus changing the amino acid specificity of the tRNA from methionine to isoleucine.</text>
</comment>
<evidence type="ECO:0000256" key="4">
    <source>
        <dbReference type="ARBA" id="ARBA00022694"/>
    </source>
</evidence>
<protein>
    <recommendedName>
        <fullName evidence="8">tRNA(Ile)-lysidine synthase</fullName>
        <ecNumber evidence="8">6.3.4.19</ecNumber>
    </recommendedName>
    <alternativeName>
        <fullName evidence="8">tRNA(Ile)-2-lysyl-cytidine synthase</fullName>
    </alternativeName>
    <alternativeName>
        <fullName evidence="8">tRNA(Ile)-lysidine synthetase</fullName>
    </alternativeName>
</protein>
<keyword evidence="5" id="KW-0547">Nucleotide-binding</keyword>
<dbReference type="SUPFAM" id="SSF82829">
    <property type="entry name" value="MesJ substrate recognition domain-like"/>
    <property type="match status" value="1"/>
</dbReference>
<dbReference type="InterPro" id="IPR012795">
    <property type="entry name" value="tRNA_Ile_lys_synt_N"/>
</dbReference>
<comment type="subcellular location">
    <subcellularLocation>
        <location evidence="1 8">Cytoplasm</location>
    </subcellularLocation>
</comment>
<dbReference type="InterPro" id="IPR011063">
    <property type="entry name" value="TilS/TtcA_N"/>
</dbReference>
<dbReference type="CDD" id="cd01992">
    <property type="entry name" value="TilS_N"/>
    <property type="match status" value="1"/>
</dbReference>
<comment type="similarity">
    <text evidence="8">Belongs to the tRNA(Ile)-lysidine synthase family.</text>
</comment>
<keyword evidence="4 8" id="KW-0819">tRNA processing</keyword>
<dbReference type="EMBL" id="CP022133">
    <property type="protein sequence ID" value="ASG65461.1"/>
    <property type="molecule type" value="Genomic_DNA"/>
</dbReference>
<evidence type="ECO:0000256" key="5">
    <source>
        <dbReference type="ARBA" id="ARBA00022741"/>
    </source>
</evidence>
<evidence type="ECO:0000313" key="12">
    <source>
        <dbReference type="EMBL" id="ASG65461.1"/>
    </source>
</evidence>
<comment type="catalytic activity">
    <reaction evidence="7 8">
        <text>cytidine(34) in tRNA(Ile2) + L-lysine + ATP = lysidine(34) in tRNA(Ile2) + AMP + diphosphate + H(+)</text>
        <dbReference type="Rhea" id="RHEA:43744"/>
        <dbReference type="Rhea" id="RHEA-COMP:10625"/>
        <dbReference type="Rhea" id="RHEA-COMP:10670"/>
        <dbReference type="ChEBI" id="CHEBI:15378"/>
        <dbReference type="ChEBI" id="CHEBI:30616"/>
        <dbReference type="ChEBI" id="CHEBI:32551"/>
        <dbReference type="ChEBI" id="CHEBI:33019"/>
        <dbReference type="ChEBI" id="CHEBI:82748"/>
        <dbReference type="ChEBI" id="CHEBI:83665"/>
        <dbReference type="ChEBI" id="CHEBI:456215"/>
        <dbReference type="EC" id="6.3.4.19"/>
    </reaction>
</comment>
<dbReference type="Pfam" id="PF09179">
    <property type="entry name" value="TilS"/>
    <property type="match status" value="1"/>
</dbReference>
<evidence type="ECO:0000256" key="3">
    <source>
        <dbReference type="ARBA" id="ARBA00022598"/>
    </source>
</evidence>
<dbReference type="PANTHER" id="PTHR43033">
    <property type="entry name" value="TRNA(ILE)-LYSIDINE SYNTHASE-RELATED"/>
    <property type="match status" value="1"/>
</dbReference>
<dbReference type="Pfam" id="PF11734">
    <property type="entry name" value="TilS_C"/>
    <property type="match status" value="1"/>
</dbReference>
<evidence type="ECO:0000256" key="8">
    <source>
        <dbReference type="HAMAP-Rule" id="MF_01161"/>
    </source>
</evidence>
<organism evidence="12 13">
    <name type="scientific">Idiomarina piscisalsi</name>
    <dbReference type="NCBI Taxonomy" id="1096243"/>
    <lineage>
        <taxon>Bacteria</taxon>
        <taxon>Pseudomonadati</taxon>
        <taxon>Pseudomonadota</taxon>
        <taxon>Gammaproteobacteria</taxon>
        <taxon>Alteromonadales</taxon>
        <taxon>Idiomarinaceae</taxon>
        <taxon>Idiomarina</taxon>
    </lineage>
</organism>
<reference evidence="12 13" key="1">
    <citation type="submission" date="2017-06" db="EMBL/GenBank/DDBJ databases">
        <title>Complete genome sequence of Idiomarina piscisalsi strain 10PY1A isolated from soil of Soudi Arabia.</title>
        <authorList>
            <person name="Kim M.-C."/>
            <person name="Jung B.K."/>
            <person name="Budiyanto F."/>
            <person name="Nzila A."/>
            <person name="Shin J.-H."/>
        </authorList>
    </citation>
    <scope>NUCLEOTIDE SEQUENCE [LARGE SCALE GENOMIC DNA]</scope>
    <source>
        <strain evidence="12 13">10PY1A</strain>
    </source>
</reference>
<accession>A0ABN5ANJ9</accession>
<dbReference type="Gene3D" id="1.20.59.20">
    <property type="match status" value="1"/>
</dbReference>
<evidence type="ECO:0000259" key="11">
    <source>
        <dbReference type="Pfam" id="PF11734"/>
    </source>
</evidence>